<evidence type="ECO:0000256" key="6">
    <source>
        <dbReference type="ARBA" id="ARBA00022777"/>
    </source>
</evidence>
<evidence type="ECO:0000259" key="10">
    <source>
        <dbReference type="PROSITE" id="PS50109"/>
    </source>
</evidence>
<organism evidence="11 12">
    <name type="scientific">Luteibaculum oceani</name>
    <dbReference type="NCBI Taxonomy" id="1294296"/>
    <lineage>
        <taxon>Bacteria</taxon>
        <taxon>Pseudomonadati</taxon>
        <taxon>Bacteroidota</taxon>
        <taxon>Flavobacteriia</taxon>
        <taxon>Flavobacteriales</taxon>
        <taxon>Luteibaculaceae</taxon>
        <taxon>Luteibaculum</taxon>
    </lineage>
</organism>
<dbReference type="PROSITE" id="PS50109">
    <property type="entry name" value="HIS_KIN"/>
    <property type="match status" value="1"/>
</dbReference>
<keyword evidence="4" id="KW-0808">Transferase</keyword>
<dbReference type="CDD" id="cd00075">
    <property type="entry name" value="HATPase"/>
    <property type="match status" value="1"/>
</dbReference>
<dbReference type="InterPro" id="IPR005467">
    <property type="entry name" value="His_kinase_dom"/>
</dbReference>
<feature type="transmembrane region" description="Helical" evidence="9">
    <location>
        <begin position="773"/>
        <end position="791"/>
    </location>
</feature>
<dbReference type="Pfam" id="PF02518">
    <property type="entry name" value="HATPase_c"/>
    <property type="match status" value="1"/>
</dbReference>
<evidence type="ECO:0000256" key="3">
    <source>
        <dbReference type="ARBA" id="ARBA00022553"/>
    </source>
</evidence>
<dbReference type="SUPFAM" id="SSF47384">
    <property type="entry name" value="Homodimeric domain of signal transducing histidine kinase"/>
    <property type="match status" value="1"/>
</dbReference>
<gene>
    <name evidence="11" type="ORF">FRX97_01320</name>
</gene>
<evidence type="ECO:0000256" key="2">
    <source>
        <dbReference type="ARBA" id="ARBA00012438"/>
    </source>
</evidence>
<dbReference type="PANTHER" id="PTHR42878:SF7">
    <property type="entry name" value="SENSOR HISTIDINE KINASE GLRK"/>
    <property type="match status" value="1"/>
</dbReference>
<dbReference type="PRINTS" id="PR00344">
    <property type="entry name" value="BCTRLSENSOR"/>
</dbReference>
<dbReference type="PANTHER" id="PTHR42878">
    <property type="entry name" value="TWO-COMPONENT HISTIDINE KINASE"/>
    <property type="match status" value="1"/>
</dbReference>
<keyword evidence="5" id="KW-0547">Nucleotide-binding</keyword>
<keyword evidence="9" id="KW-0812">Transmembrane</keyword>
<feature type="transmembrane region" description="Helical" evidence="9">
    <location>
        <begin position="361"/>
        <end position="379"/>
    </location>
</feature>
<dbReference type="EC" id="2.7.13.3" evidence="2"/>
<dbReference type="InterPro" id="IPR004358">
    <property type="entry name" value="Sig_transdc_His_kin-like_C"/>
</dbReference>
<feature type="transmembrane region" description="Helical" evidence="9">
    <location>
        <begin position="250"/>
        <end position="267"/>
    </location>
</feature>
<feature type="transmembrane region" description="Helical" evidence="9">
    <location>
        <begin position="158"/>
        <end position="175"/>
    </location>
</feature>
<keyword evidence="6" id="KW-0418">Kinase</keyword>
<evidence type="ECO:0000256" key="7">
    <source>
        <dbReference type="ARBA" id="ARBA00022840"/>
    </source>
</evidence>
<name>A0A5C6VID5_9FLAO</name>
<dbReference type="EMBL" id="VORB01000001">
    <property type="protein sequence ID" value="TXC85292.1"/>
    <property type="molecule type" value="Genomic_DNA"/>
</dbReference>
<protein>
    <recommendedName>
        <fullName evidence="2">histidine kinase</fullName>
        <ecNumber evidence="2">2.7.13.3</ecNumber>
    </recommendedName>
</protein>
<keyword evidence="9" id="KW-1133">Transmembrane helix</keyword>
<feature type="transmembrane region" description="Helical" evidence="9">
    <location>
        <begin position="601"/>
        <end position="621"/>
    </location>
</feature>
<keyword evidence="7" id="KW-0067">ATP-binding</keyword>
<dbReference type="SMART" id="SM00388">
    <property type="entry name" value="HisKA"/>
    <property type="match status" value="1"/>
</dbReference>
<proteinExistence type="predicted"/>
<dbReference type="SMART" id="SM00387">
    <property type="entry name" value="HATPase_c"/>
    <property type="match status" value="1"/>
</dbReference>
<dbReference type="Gene3D" id="1.10.287.130">
    <property type="match status" value="1"/>
</dbReference>
<dbReference type="AlphaFoldDB" id="A0A5C6VID5"/>
<dbReference type="Proteomes" id="UP000321168">
    <property type="component" value="Unassembled WGS sequence"/>
</dbReference>
<feature type="transmembrane region" description="Helical" evidence="9">
    <location>
        <begin position="334"/>
        <end position="355"/>
    </location>
</feature>
<dbReference type="InterPro" id="IPR036890">
    <property type="entry name" value="HATPase_C_sf"/>
</dbReference>
<feature type="transmembrane region" description="Helical" evidence="9">
    <location>
        <begin position="216"/>
        <end position="238"/>
    </location>
</feature>
<dbReference type="CDD" id="cd00082">
    <property type="entry name" value="HisKA"/>
    <property type="match status" value="1"/>
</dbReference>
<dbReference type="OrthoDB" id="9776727at2"/>
<dbReference type="GO" id="GO:0030295">
    <property type="term" value="F:protein kinase activator activity"/>
    <property type="evidence" value="ECO:0007669"/>
    <property type="project" value="TreeGrafter"/>
</dbReference>
<feature type="transmembrane region" description="Helical" evidence="9">
    <location>
        <begin position="568"/>
        <end position="589"/>
    </location>
</feature>
<evidence type="ECO:0000313" key="11">
    <source>
        <dbReference type="EMBL" id="TXC85292.1"/>
    </source>
</evidence>
<feature type="transmembrane region" description="Helical" evidence="9">
    <location>
        <begin position="287"/>
        <end position="304"/>
    </location>
</feature>
<feature type="transmembrane region" description="Helical" evidence="9">
    <location>
        <begin position="182"/>
        <end position="204"/>
    </location>
</feature>
<evidence type="ECO:0000256" key="9">
    <source>
        <dbReference type="SAM" id="Phobius"/>
    </source>
</evidence>
<dbReference type="Gene3D" id="3.30.565.10">
    <property type="entry name" value="Histidine kinase-like ATPase, C-terminal domain"/>
    <property type="match status" value="1"/>
</dbReference>
<dbReference type="RefSeq" id="WP_147012584.1">
    <property type="nucleotide sequence ID" value="NZ_VORB01000001.1"/>
</dbReference>
<dbReference type="GO" id="GO:0000156">
    <property type="term" value="F:phosphorelay response regulator activity"/>
    <property type="evidence" value="ECO:0007669"/>
    <property type="project" value="TreeGrafter"/>
</dbReference>
<keyword evidence="9" id="KW-0472">Membrane</keyword>
<keyword evidence="8" id="KW-0902">Two-component regulatory system</keyword>
<dbReference type="InterPro" id="IPR036097">
    <property type="entry name" value="HisK_dim/P_sf"/>
</dbReference>
<evidence type="ECO:0000313" key="12">
    <source>
        <dbReference type="Proteomes" id="UP000321168"/>
    </source>
</evidence>
<dbReference type="GO" id="GO:0005524">
    <property type="term" value="F:ATP binding"/>
    <property type="evidence" value="ECO:0007669"/>
    <property type="project" value="UniProtKB-KW"/>
</dbReference>
<dbReference type="GO" id="GO:0000155">
    <property type="term" value="F:phosphorelay sensor kinase activity"/>
    <property type="evidence" value="ECO:0007669"/>
    <property type="project" value="InterPro"/>
</dbReference>
<dbReference type="InterPro" id="IPR050351">
    <property type="entry name" value="BphY/WalK/GraS-like"/>
</dbReference>
<feature type="domain" description="Histidine kinase" evidence="10">
    <location>
        <begin position="862"/>
        <end position="1073"/>
    </location>
</feature>
<sequence length="1078" mass="123082">MPKSKQILLFPIAISILWMAFYLGILGTQNNQQPKDLSNLLEQEITSGYLIINNGRISSWSGNFIPTDIANYKTGFAETSNGLFFLYPPVASDQNGVKIPFLTLSRNFTVSNRHTEQIKHDTPYYRASLESFPYSKPLTFNNQTVYVQEINNNQVNHTWIFLCSLLLIIAKIILAKCFRNDILLFLFLILNWIVYARCIPDYLLENAGYFFQPISYASSSWFTSIADVWYALFLMCLLIRYSINKWSTKFIACAIAITVPLAFPSLIKDGELFPEVNIPVVIAQEGVNFWITILLLALIFYLIVKKLRGLQSTPRTNRVFVVVTTMLTTVINDYYGFVDMLHVLWTILALIAVLYIPKQGWATAAYIIILGLGMGYSSTKYAQKKLDNKGQVASEYLSQYNETPLSWYLLQEEWKRKKHLAKTLENETDCESFLRSEILVAYLDKYEPVKAPNKGVDGPFLSGDSIFISLPSCTYWLEDQSSFTRTGFPDLLADESWQLNLDNRFSFASYNNNILEDCSPYYNPPTVIDKLALERFKGKMESSDHKFLVNRYQSRTTFVSYPKAITTLVQLALSIFLILFFINFIGNFILSKSQTKLAQRIGYSLIAICVITSLLIGYLGYQNLTRQFDDENRTALLQQAQVAKQAFNQRPEWRSKILAGNNIKLENWLTKIAQEHKTDYTLYNTQGALIASSEPLLYKEGFRSSLLNFNTLKTVIEEQRIVIQDEIIGELDYKNAYVPLYGKGKVLIAILNIPLFEQQQILEKELQGYSASYLNTLLITLTLALLIGQILSSRVTRSFTWVENALMNQNSTDELTTLHYDKSDEIGSLVEAYNQKVSRINTLLDKIAEKEREGAWREMAKQVAHEIKNPLTPLKLKAQWLQMKLSQLEQNEAKLKTEELIVTVLDQTELLKNIANEFSNYASLEKSNPEIIALKPEMEKIAALYSESMDVIIDLEIPDHLQVYQDRNHFKRIYSNLFKNAIQAKREDQNSIIKIVAKEIDNEISISITDNGVGISAELIQRIFEPNFTTKTSGMGLGLAMVKNMLNMVDAKISVISTPNKGSKFTITYTNNHIDGIQ</sequence>
<reference evidence="11 12" key="1">
    <citation type="submission" date="2019-08" db="EMBL/GenBank/DDBJ databases">
        <title>Genome of Luteibaculum oceani JCM 18817.</title>
        <authorList>
            <person name="Bowman J.P."/>
        </authorList>
    </citation>
    <scope>NUCLEOTIDE SEQUENCE [LARGE SCALE GENOMIC DNA]</scope>
    <source>
        <strain evidence="11 12">JCM 18817</strain>
    </source>
</reference>
<dbReference type="GO" id="GO:0007234">
    <property type="term" value="P:osmosensory signaling via phosphorelay pathway"/>
    <property type="evidence" value="ECO:0007669"/>
    <property type="project" value="TreeGrafter"/>
</dbReference>
<evidence type="ECO:0000256" key="8">
    <source>
        <dbReference type="ARBA" id="ARBA00023012"/>
    </source>
</evidence>
<accession>A0A5C6VID5</accession>
<keyword evidence="12" id="KW-1185">Reference proteome</keyword>
<evidence type="ECO:0000256" key="5">
    <source>
        <dbReference type="ARBA" id="ARBA00022741"/>
    </source>
</evidence>
<dbReference type="InterPro" id="IPR003661">
    <property type="entry name" value="HisK_dim/P_dom"/>
</dbReference>
<feature type="transmembrane region" description="Helical" evidence="9">
    <location>
        <begin position="7"/>
        <end position="25"/>
    </location>
</feature>
<dbReference type="InterPro" id="IPR003594">
    <property type="entry name" value="HATPase_dom"/>
</dbReference>
<keyword evidence="3" id="KW-0597">Phosphoprotein</keyword>
<comment type="catalytic activity">
    <reaction evidence="1">
        <text>ATP + protein L-histidine = ADP + protein N-phospho-L-histidine.</text>
        <dbReference type="EC" id="2.7.13.3"/>
    </reaction>
</comment>
<dbReference type="SUPFAM" id="SSF55874">
    <property type="entry name" value="ATPase domain of HSP90 chaperone/DNA topoisomerase II/histidine kinase"/>
    <property type="match status" value="1"/>
</dbReference>
<evidence type="ECO:0000256" key="4">
    <source>
        <dbReference type="ARBA" id="ARBA00022679"/>
    </source>
</evidence>
<dbReference type="Pfam" id="PF00512">
    <property type="entry name" value="HisKA"/>
    <property type="match status" value="1"/>
</dbReference>
<comment type="caution">
    <text evidence="11">The sequence shown here is derived from an EMBL/GenBank/DDBJ whole genome shotgun (WGS) entry which is preliminary data.</text>
</comment>
<evidence type="ECO:0000256" key="1">
    <source>
        <dbReference type="ARBA" id="ARBA00000085"/>
    </source>
</evidence>